<dbReference type="CDD" id="cd08369">
    <property type="entry name" value="FMT_core"/>
    <property type="match status" value="1"/>
</dbReference>
<organism evidence="2 3">
    <name type="scientific">Durusdinium trenchii</name>
    <dbReference type="NCBI Taxonomy" id="1381693"/>
    <lineage>
        <taxon>Eukaryota</taxon>
        <taxon>Sar</taxon>
        <taxon>Alveolata</taxon>
        <taxon>Dinophyceae</taxon>
        <taxon>Suessiales</taxon>
        <taxon>Symbiodiniaceae</taxon>
        <taxon>Durusdinium</taxon>
    </lineage>
</organism>
<gene>
    <name evidence="2" type="ORF">CCMP2556_LOCUS469</name>
</gene>
<evidence type="ECO:0000259" key="1">
    <source>
        <dbReference type="Pfam" id="PF00551"/>
    </source>
</evidence>
<evidence type="ECO:0000313" key="2">
    <source>
        <dbReference type="EMBL" id="CAK8986340.1"/>
    </source>
</evidence>
<dbReference type="Pfam" id="PF00551">
    <property type="entry name" value="Formyl_trans_N"/>
    <property type="match status" value="1"/>
</dbReference>
<dbReference type="PANTHER" id="PTHR11138:SF5">
    <property type="entry name" value="METHIONYL-TRNA FORMYLTRANSFERASE, MITOCHONDRIAL"/>
    <property type="match status" value="1"/>
</dbReference>
<name>A0ABP0H8G6_9DINO</name>
<dbReference type="Gene3D" id="3.40.50.12230">
    <property type="match status" value="1"/>
</dbReference>
<dbReference type="EMBL" id="CAXAMN010000103">
    <property type="protein sequence ID" value="CAK8986340.1"/>
    <property type="molecule type" value="Genomic_DNA"/>
</dbReference>
<comment type="caution">
    <text evidence="2">The sequence shown here is derived from an EMBL/GenBank/DDBJ whole genome shotgun (WGS) entry which is preliminary data.</text>
</comment>
<feature type="domain" description="Formyl transferase N-terminal" evidence="1">
    <location>
        <begin position="11"/>
        <end position="112"/>
    </location>
</feature>
<proteinExistence type="predicted"/>
<dbReference type="InterPro" id="IPR002376">
    <property type="entry name" value="Formyl_transf_N"/>
</dbReference>
<reference evidence="2 3" key="1">
    <citation type="submission" date="2024-02" db="EMBL/GenBank/DDBJ databases">
        <authorList>
            <person name="Chen Y."/>
            <person name="Shah S."/>
            <person name="Dougan E. K."/>
            <person name="Thang M."/>
            <person name="Chan C."/>
        </authorList>
    </citation>
    <scope>NUCLEOTIDE SEQUENCE [LARGE SCALE GENOMIC DNA]</scope>
</reference>
<evidence type="ECO:0000313" key="3">
    <source>
        <dbReference type="Proteomes" id="UP001642484"/>
    </source>
</evidence>
<dbReference type="Proteomes" id="UP001642484">
    <property type="component" value="Unassembled WGS sequence"/>
</dbReference>
<sequence>MYTPQVLLDSNAEILKVASGFRPDLIVSASYRKKITASVLNLCPDCVNFHPSLLPKHRGCWSGFWCIFDGDTETGVTCHRMVEDFDAGLILQQERLQVESTDTSFSVYKKLLPVTANCARAVFSHYFSSTGLPPGEVQRGESSYHYRKLPFEGLIQPEWSEEQVERFIRAMYFPPFDGAALLVNGRPMPVESLEAYRCLQRSSAASPMVEPHSCAPTQDHSVVLPC</sequence>
<dbReference type="InterPro" id="IPR036477">
    <property type="entry name" value="Formyl_transf_N_sf"/>
</dbReference>
<keyword evidence="3" id="KW-1185">Reference proteome</keyword>
<dbReference type="SUPFAM" id="SSF53328">
    <property type="entry name" value="Formyltransferase"/>
    <property type="match status" value="1"/>
</dbReference>
<dbReference type="PANTHER" id="PTHR11138">
    <property type="entry name" value="METHIONYL-TRNA FORMYLTRANSFERASE"/>
    <property type="match status" value="1"/>
</dbReference>
<protein>
    <recommendedName>
        <fullName evidence="1">Formyl transferase N-terminal domain-containing protein</fullName>
    </recommendedName>
</protein>
<accession>A0ABP0H8G6</accession>